<name>A0A9C6U4F6_FRAOC</name>
<accession>A0A9C6U4F6</accession>
<dbReference type="OrthoDB" id="10651765at2759"/>
<gene>
    <name evidence="2" type="primary">LOC113215780</name>
</gene>
<reference evidence="2" key="1">
    <citation type="submission" date="2025-08" db="UniProtKB">
        <authorList>
            <consortium name="RefSeq"/>
        </authorList>
    </citation>
    <scope>IDENTIFICATION</scope>
    <source>
        <tissue evidence="2">Whole organism</tissue>
    </source>
</reference>
<sequence>MNDEEEEDEMLAEDGAQNVLQPPKLKSKDIDIATFELPEWSPLLQLEIKEGRLYLDENQRLVKEEVSWYLVKKYGTIPPQGLYTKYSKFLLDVPTFKILREVGTEQYWTGLASKISIYLRRQRELLKKRREEQASQGMVPVNAANMKVHQDLESLRSTDVSPNRAKELLRSTFLLRKAMGYIDYKDVLDKESYLRNPHFLFLEIQNWLDALIPNVQREQKFNDMISKLREIFPEETVNLESELEKIRLISETYKATLNKTHERREAPFDTLEVVPNKSYSFQKANALPFTVTVLYTREKGIKYAMLLGTKDVIGKMKCKSAREVVEIWLGAFMALRQPVPASHLHLSLFLKWALLDIQIPSGVRTPKHKLQMFLRQKYQIVNSMA</sequence>
<evidence type="ECO:0000313" key="2">
    <source>
        <dbReference type="RefSeq" id="XP_052125046.1"/>
    </source>
</evidence>
<dbReference type="AlphaFoldDB" id="A0A9C6U4F6"/>
<evidence type="ECO:0000313" key="1">
    <source>
        <dbReference type="Proteomes" id="UP000504606"/>
    </source>
</evidence>
<keyword evidence="1" id="KW-1185">Reference proteome</keyword>
<dbReference type="RefSeq" id="XP_052125046.1">
    <property type="nucleotide sequence ID" value="XM_052269086.1"/>
</dbReference>
<protein>
    <submittedName>
        <fullName evidence="2">Uncharacterized protein LOC113215780</fullName>
    </submittedName>
</protein>
<dbReference type="KEGG" id="foc:113215780"/>
<proteinExistence type="predicted"/>
<dbReference type="Proteomes" id="UP000504606">
    <property type="component" value="Unplaced"/>
</dbReference>
<organism evidence="1 2">
    <name type="scientific">Frankliniella occidentalis</name>
    <name type="common">Western flower thrips</name>
    <name type="synonym">Euthrips occidentalis</name>
    <dbReference type="NCBI Taxonomy" id="133901"/>
    <lineage>
        <taxon>Eukaryota</taxon>
        <taxon>Metazoa</taxon>
        <taxon>Ecdysozoa</taxon>
        <taxon>Arthropoda</taxon>
        <taxon>Hexapoda</taxon>
        <taxon>Insecta</taxon>
        <taxon>Pterygota</taxon>
        <taxon>Neoptera</taxon>
        <taxon>Paraneoptera</taxon>
        <taxon>Thysanoptera</taxon>
        <taxon>Terebrantia</taxon>
        <taxon>Thripoidea</taxon>
        <taxon>Thripidae</taxon>
        <taxon>Frankliniella</taxon>
    </lineage>
</organism>
<dbReference type="GeneID" id="113215780"/>